<dbReference type="Gene3D" id="1.10.150.130">
    <property type="match status" value="1"/>
</dbReference>
<evidence type="ECO:0000313" key="8">
    <source>
        <dbReference type="Proteomes" id="UP000263377"/>
    </source>
</evidence>
<evidence type="ECO:0000256" key="1">
    <source>
        <dbReference type="ARBA" id="ARBA00022908"/>
    </source>
</evidence>
<feature type="domain" description="Core-binding (CB)" evidence="6">
    <location>
        <begin position="108"/>
        <end position="245"/>
    </location>
</feature>
<dbReference type="CDD" id="cd01189">
    <property type="entry name" value="INT_ICEBs1_C_like"/>
    <property type="match status" value="1"/>
</dbReference>
<dbReference type="InterPro" id="IPR002104">
    <property type="entry name" value="Integrase_catalytic"/>
</dbReference>
<dbReference type="AlphaFoldDB" id="A0A373A347"/>
<reference evidence="7 8" key="1">
    <citation type="submission" date="2018-08" db="EMBL/GenBank/DDBJ databases">
        <title>Diversity &amp; Physiological Properties of Lignin-Decomposing Actinobacteria from Soil.</title>
        <authorList>
            <person name="Roh S.G."/>
            <person name="Kim S.B."/>
        </authorList>
    </citation>
    <scope>NUCLEOTIDE SEQUENCE [LARGE SCALE GENOMIC DNA]</scope>
    <source>
        <strain evidence="7 8">MMS17-GH009</strain>
    </source>
</reference>
<evidence type="ECO:0000259" key="5">
    <source>
        <dbReference type="PROSITE" id="PS51898"/>
    </source>
</evidence>
<dbReference type="InterPro" id="IPR010998">
    <property type="entry name" value="Integrase_recombinase_N"/>
</dbReference>
<proteinExistence type="predicted"/>
<keyword evidence="2 4" id="KW-0238">DNA-binding</keyword>
<dbReference type="PANTHER" id="PTHR30349:SF91">
    <property type="entry name" value="INTA PROTEIN"/>
    <property type="match status" value="1"/>
</dbReference>
<dbReference type="RefSeq" id="WP_117490153.1">
    <property type="nucleotide sequence ID" value="NZ_QVIG01000001.1"/>
</dbReference>
<dbReference type="InterPro" id="IPR004107">
    <property type="entry name" value="Integrase_SAM-like_N"/>
</dbReference>
<dbReference type="InterPro" id="IPR013762">
    <property type="entry name" value="Integrase-like_cat_sf"/>
</dbReference>
<dbReference type="InterPro" id="IPR050090">
    <property type="entry name" value="Tyrosine_recombinase_XerCD"/>
</dbReference>
<evidence type="ECO:0000313" key="7">
    <source>
        <dbReference type="EMBL" id="RGD61997.1"/>
    </source>
</evidence>
<protein>
    <submittedName>
        <fullName evidence="7">Site-specific integrase</fullName>
    </submittedName>
</protein>
<dbReference type="SUPFAM" id="SSF56349">
    <property type="entry name" value="DNA breaking-rejoining enzymes"/>
    <property type="match status" value="1"/>
</dbReference>
<gene>
    <name evidence="7" type="ORF">DR950_33465</name>
</gene>
<evidence type="ECO:0000256" key="4">
    <source>
        <dbReference type="PROSITE-ProRule" id="PRU01248"/>
    </source>
</evidence>
<keyword evidence="8" id="KW-1185">Reference proteome</keyword>
<dbReference type="Gene3D" id="1.10.443.10">
    <property type="entry name" value="Intergrase catalytic core"/>
    <property type="match status" value="1"/>
</dbReference>
<dbReference type="PROSITE" id="PS51900">
    <property type="entry name" value="CB"/>
    <property type="match status" value="1"/>
</dbReference>
<dbReference type="EMBL" id="QVIG01000001">
    <property type="protein sequence ID" value="RGD61997.1"/>
    <property type="molecule type" value="Genomic_DNA"/>
</dbReference>
<dbReference type="Proteomes" id="UP000263377">
    <property type="component" value="Unassembled WGS sequence"/>
</dbReference>
<name>A0A373A347_9ACTN</name>
<organism evidence="7 8">
    <name type="scientific">Kitasatospora xanthocidica</name>
    <dbReference type="NCBI Taxonomy" id="83382"/>
    <lineage>
        <taxon>Bacteria</taxon>
        <taxon>Bacillati</taxon>
        <taxon>Actinomycetota</taxon>
        <taxon>Actinomycetes</taxon>
        <taxon>Kitasatosporales</taxon>
        <taxon>Streptomycetaceae</taxon>
        <taxon>Kitasatospora</taxon>
    </lineage>
</organism>
<keyword evidence="1" id="KW-0229">DNA integration</keyword>
<keyword evidence="3" id="KW-0233">DNA recombination</keyword>
<dbReference type="InterPro" id="IPR011010">
    <property type="entry name" value="DNA_brk_join_enz"/>
</dbReference>
<dbReference type="PROSITE" id="PS51898">
    <property type="entry name" value="TYR_RECOMBINASE"/>
    <property type="match status" value="1"/>
</dbReference>
<feature type="domain" description="Tyr recombinase" evidence="5">
    <location>
        <begin position="287"/>
        <end position="486"/>
    </location>
</feature>
<dbReference type="GO" id="GO:0003677">
    <property type="term" value="F:DNA binding"/>
    <property type="evidence" value="ECO:0007669"/>
    <property type="project" value="UniProtKB-UniRule"/>
</dbReference>
<sequence>MSEREKNDTPGSVYRRCTCREPVLDENRQPVLDTSGKPKMRELGSRCPKLKGKKAHGTWWYYLKLKPGPDGKPNRDRKGGYPDKDAAVAALNKVIAKVDRGEVIDHRTTVAQYLTKWLKDRKTLEPTTSSSYESHIRIYLIPAFGHIKLEDLTAEPITDMFDAIQARNVIIAYELAMIAKARAEYVEWKALYGRKPGRPKRNALPPPVPAPEIPKREPHAQMRIVSPATMQRIRATLRSALTAAVKKGQVSRNWASLVDLPSGKRPKALLWTPERVEAWRRTGEKPSKVMVWTPEQAGQFLDGIENDWLRAFWHLAIFRGLRRGEGAGFEWPKANLETAVITVDWQVVTVGGKPLGKKPKADSERTLALDSHTLREVRDHRERMAEARRDAAEAARPWPVTDKVFVREDGTEIHPDYLTDRFELLCTKLGLPPVRLHDLRHLAATLLLGAGADLKVVQEVLGHATYVLTADTYTSVLPSLDRESAEKAAALVPVKSRSSTGAPLVYLLVLGGVEVAMTNSEDAQAIVDLWNELLVHGCPELRERTAAMPKKRTRWSGRGVLWEHRPRHQQLHSAVAGIDRRSGSVIYQLPLTGQPCFEFERDLYTEQAAVSTVRLRHGLRGTVEVVARGTDEAAVKGAFEQALEQAVQLRADNAPEDNAPSAGVLFVG</sequence>
<dbReference type="GO" id="GO:0015074">
    <property type="term" value="P:DNA integration"/>
    <property type="evidence" value="ECO:0007669"/>
    <property type="project" value="UniProtKB-KW"/>
</dbReference>
<accession>A0A373A347</accession>
<dbReference type="PANTHER" id="PTHR30349">
    <property type="entry name" value="PHAGE INTEGRASE-RELATED"/>
    <property type="match status" value="1"/>
</dbReference>
<comment type="caution">
    <text evidence="7">The sequence shown here is derived from an EMBL/GenBank/DDBJ whole genome shotgun (WGS) entry which is preliminary data.</text>
</comment>
<evidence type="ECO:0000259" key="6">
    <source>
        <dbReference type="PROSITE" id="PS51900"/>
    </source>
</evidence>
<dbReference type="GO" id="GO:0006310">
    <property type="term" value="P:DNA recombination"/>
    <property type="evidence" value="ECO:0007669"/>
    <property type="project" value="UniProtKB-KW"/>
</dbReference>
<evidence type="ECO:0000256" key="3">
    <source>
        <dbReference type="ARBA" id="ARBA00023172"/>
    </source>
</evidence>
<dbReference type="Pfam" id="PF14659">
    <property type="entry name" value="Phage_int_SAM_3"/>
    <property type="match status" value="1"/>
</dbReference>
<dbReference type="InterPro" id="IPR044068">
    <property type="entry name" value="CB"/>
</dbReference>
<evidence type="ECO:0000256" key="2">
    <source>
        <dbReference type="ARBA" id="ARBA00023125"/>
    </source>
</evidence>
<dbReference type="Pfam" id="PF00589">
    <property type="entry name" value="Phage_integrase"/>
    <property type="match status" value="1"/>
</dbReference>